<evidence type="ECO:0000256" key="1">
    <source>
        <dbReference type="SAM" id="SignalP"/>
    </source>
</evidence>
<organism evidence="3 4">
    <name type="scientific">Parachitinimonas caeni</name>
    <dbReference type="NCBI Taxonomy" id="3031301"/>
    <lineage>
        <taxon>Bacteria</taxon>
        <taxon>Pseudomonadati</taxon>
        <taxon>Pseudomonadota</taxon>
        <taxon>Betaproteobacteria</taxon>
        <taxon>Neisseriales</taxon>
        <taxon>Chitinibacteraceae</taxon>
        <taxon>Parachitinimonas</taxon>
    </lineage>
</organism>
<keyword evidence="1" id="KW-0732">Signal</keyword>
<dbReference type="InterPro" id="IPR033399">
    <property type="entry name" value="TP_0789-like"/>
</dbReference>
<reference evidence="3" key="1">
    <citation type="submission" date="2023-03" db="EMBL/GenBank/DDBJ databases">
        <title>Chitinimonas shenzhenensis gen. nov., sp. nov., a novel member of family Burkholderiaceae isolated from activated sludge collected in Shen Zhen, China.</title>
        <authorList>
            <person name="Wang X."/>
        </authorList>
    </citation>
    <scope>NUCLEOTIDE SEQUENCE</scope>
    <source>
        <strain evidence="3">DQS-5</strain>
    </source>
</reference>
<keyword evidence="4" id="KW-1185">Reference proteome</keyword>
<dbReference type="Pfam" id="PF17131">
    <property type="entry name" value="LolA_like"/>
    <property type="match status" value="1"/>
</dbReference>
<protein>
    <submittedName>
        <fullName evidence="3">Outer membrane lipoprotein-sorting protein</fullName>
    </submittedName>
</protein>
<keyword evidence="3" id="KW-0449">Lipoprotein</keyword>
<gene>
    <name evidence="3" type="ORF">PZA18_04265</name>
</gene>
<evidence type="ECO:0000313" key="4">
    <source>
        <dbReference type="Proteomes" id="UP001172778"/>
    </source>
</evidence>
<accession>A0ABT7DVX6</accession>
<feature type="signal peptide" evidence="1">
    <location>
        <begin position="1"/>
        <end position="35"/>
    </location>
</feature>
<evidence type="ECO:0000313" key="3">
    <source>
        <dbReference type="EMBL" id="MDK2123263.1"/>
    </source>
</evidence>
<dbReference type="CDD" id="cd16329">
    <property type="entry name" value="LolA_like"/>
    <property type="match status" value="1"/>
</dbReference>
<sequence length="257" mass="28480">MTRPRLTIAFIPIMTIRPSLLPLTLLLAATPLTQAANLPVEDILRQVDHYRMPVPSFEASVRITPLRDGKEQEPGTYLIKGGGPNQVLVEATSFDQRGQKFLTTDNGLFFYAPRTKRAIRLTPLQTLRGQASIGDIARISFASDYTASEMELPPQSCPDSPCLALQLTSKNREATYTRIELIVSRQKSRYVPIKAMLHVASGKLLKIAQFTPASGNLPPSTLYLDPQDASEQTRVEFEKLSAATFPPALFNPRSLEQ</sequence>
<dbReference type="Gene3D" id="2.50.20.10">
    <property type="entry name" value="Lipoprotein localisation LolA/LolB/LppX"/>
    <property type="match status" value="1"/>
</dbReference>
<dbReference type="EMBL" id="JARRAF010000004">
    <property type="protein sequence ID" value="MDK2123263.1"/>
    <property type="molecule type" value="Genomic_DNA"/>
</dbReference>
<evidence type="ECO:0000259" key="2">
    <source>
        <dbReference type="Pfam" id="PF17131"/>
    </source>
</evidence>
<feature type="domain" description="Uncharacterized protein TP-0789" evidence="2">
    <location>
        <begin position="88"/>
        <end position="257"/>
    </location>
</feature>
<name>A0ABT7DVX6_9NEIS</name>
<feature type="chain" id="PRO_5046272551" evidence="1">
    <location>
        <begin position="36"/>
        <end position="257"/>
    </location>
</feature>
<comment type="caution">
    <text evidence="3">The sequence shown here is derived from an EMBL/GenBank/DDBJ whole genome shotgun (WGS) entry which is preliminary data.</text>
</comment>
<proteinExistence type="predicted"/>
<dbReference type="Proteomes" id="UP001172778">
    <property type="component" value="Unassembled WGS sequence"/>
</dbReference>
<dbReference type="RefSeq" id="WP_284099557.1">
    <property type="nucleotide sequence ID" value="NZ_JARRAF010000004.1"/>
</dbReference>